<evidence type="ECO:0000313" key="1">
    <source>
        <dbReference type="EnsemblPlants" id="KQL24829"/>
    </source>
</evidence>
<evidence type="ECO:0000313" key="2">
    <source>
        <dbReference type="Proteomes" id="UP000004995"/>
    </source>
</evidence>
<dbReference type="InParanoid" id="K4A3P6"/>
<dbReference type="Gramene" id="KQL24829">
    <property type="protein sequence ID" value="KQL24829"/>
    <property type="gene ID" value="SETIT_033499mg"/>
</dbReference>
<dbReference type="HOGENOM" id="CLU_3208527_0_0_1"/>
<dbReference type="EMBL" id="AGNK02001130">
    <property type="status" value="NOT_ANNOTATED_CDS"/>
    <property type="molecule type" value="Genomic_DNA"/>
</dbReference>
<accession>K4A3P6</accession>
<reference evidence="1" key="2">
    <citation type="submission" date="2018-08" db="UniProtKB">
        <authorList>
            <consortium name="EnsemblPlants"/>
        </authorList>
    </citation>
    <scope>IDENTIFICATION</scope>
    <source>
        <strain evidence="1">Yugu1</strain>
    </source>
</reference>
<proteinExistence type="predicted"/>
<dbReference type="Proteomes" id="UP000004995">
    <property type="component" value="Unassembled WGS sequence"/>
</dbReference>
<sequence>MVVLVATRQVCGGELLTAMASSSSTALRSAAAVAVAPAPAVSRPS</sequence>
<dbReference type="AlphaFoldDB" id="K4A3P6"/>
<name>K4A3P6_SETIT</name>
<protein>
    <submittedName>
        <fullName evidence="1">Uncharacterized protein</fullName>
    </submittedName>
</protein>
<organism evidence="1 2">
    <name type="scientific">Setaria italica</name>
    <name type="common">Foxtail millet</name>
    <name type="synonym">Panicum italicum</name>
    <dbReference type="NCBI Taxonomy" id="4555"/>
    <lineage>
        <taxon>Eukaryota</taxon>
        <taxon>Viridiplantae</taxon>
        <taxon>Streptophyta</taxon>
        <taxon>Embryophyta</taxon>
        <taxon>Tracheophyta</taxon>
        <taxon>Spermatophyta</taxon>
        <taxon>Magnoliopsida</taxon>
        <taxon>Liliopsida</taxon>
        <taxon>Poales</taxon>
        <taxon>Poaceae</taxon>
        <taxon>PACMAD clade</taxon>
        <taxon>Panicoideae</taxon>
        <taxon>Panicodae</taxon>
        <taxon>Paniceae</taxon>
        <taxon>Cenchrinae</taxon>
        <taxon>Setaria</taxon>
    </lineage>
</organism>
<dbReference type="EnsemblPlants" id="KQL24829">
    <property type="protein sequence ID" value="KQL24829"/>
    <property type="gene ID" value="SETIT_033499mg"/>
</dbReference>
<reference evidence="2" key="1">
    <citation type="journal article" date="2012" name="Nat. Biotechnol.">
        <title>Reference genome sequence of the model plant Setaria.</title>
        <authorList>
            <person name="Bennetzen J.L."/>
            <person name="Schmutz J."/>
            <person name="Wang H."/>
            <person name="Percifield R."/>
            <person name="Hawkins J."/>
            <person name="Pontaroli A.C."/>
            <person name="Estep M."/>
            <person name="Feng L."/>
            <person name="Vaughn J.N."/>
            <person name="Grimwood J."/>
            <person name="Jenkins J."/>
            <person name="Barry K."/>
            <person name="Lindquist E."/>
            <person name="Hellsten U."/>
            <person name="Deshpande S."/>
            <person name="Wang X."/>
            <person name="Wu X."/>
            <person name="Mitros T."/>
            <person name="Triplett J."/>
            <person name="Yang X."/>
            <person name="Ye C.Y."/>
            <person name="Mauro-Herrera M."/>
            <person name="Wang L."/>
            <person name="Li P."/>
            <person name="Sharma M."/>
            <person name="Sharma R."/>
            <person name="Ronald P.C."/>
            <person name="Panaud O."/>
            <person name="Kellogg E.A."/>
            <person name="Brutnell T.P."/>
            <person name="Doust A.N."/>
            <person name="Tuskan G.A."/>
            <person name="Rokhsar D."/>
            <person name="Devos K.M."/>
        </authorList>
    </citation>
    <scope>NUCLEOTIDE SEQUENCE [LARGE SCALE GENOMIC DNA]</scope>
    <source>
        <strain evidence="2">cv. Yugu1</strain>
    </source>
</reference>
<keyword evidence="2" id="KW-1185">Reference proteome</keyword>